<dbReference type="InterPro" id="IPR046347">
    <property type="entry name" value="bZIP_sf"/>
</dbReference>
<dbReference type="PROSITE" id="PS50217">
    <property type="entry name" value="BZIP"/>
    <property type="match status" value="1"/>
</dbReference>
<evidence type="ECO:0000256" key="4">
    <source>
        <dbReference type="SAM" id="Phobius"/>
    </source>
</evidence>
<keyword evidence="7" id="KW-1185">Reference proteome</keyword>
<sequence>MANRRVVSTNKAQVPQFPPLLARQGSLFNLTFDEVQSQLGNTDKPLNSMNLDELLRNVTLVEEASSSSSSSSSPPFFLGNLNLNGTLSKKTVDDVWKEIVRQQHMNEVDNQLVQQRSTLGETTLEEFLVRAGIINPQPILAIDPLVMVSQQTDWLQFQMAAVQQQEMQMIALDSNLDVAESVYENPAVDVGYSENQLAMPMPVPAILSTRSDSHVAAERKRRCSDQIMEKTIERRHKRMIKNRESAARSRARKQAYTNHLENEVFQLRKTNSLLQRQKVILFIPFRKFFLISTKTRNANIYIYIYIYIYVCVCVCVCVYIGQHALVLLF</sequence>
<dbReference type="Proteomes" id="UP000516437">
    <property type="component" value="Chromosome 7"/>
</dbReference>
<dbReference type="InterPro" id="IPR004827">
    <property type="entry name" value="bZIP"/>
</dbReference>
<dbReference type="FunFam" id="1.20.5.170:FF:000036">
    <property type="entry name" value="ABSCISIC ACID-INSENSITIVE 5-like protein 2"/>
    <property type="match status" value="1"/>
</dbReference>
<feature type="domain" description="BZIP" evidence="5">
    <location>
        <begin position="232"/>
        <end position="277"/>
    </location>
</feature>
<dbReference type="GO" id="GO:0003700">
    <property type="term" value="F:DNA-binding transcription factor activity"/>
    <property type="evidence" value="ECO:0007669"/>
    <property type="project" value="InterPro"/>
</dbReference>
<dbReference type="SMART" id="SM00338">
    <property type="entry name" value="BRLZ"/>
    <property type="match status" value="1"/>
</dbReference>
<evidence type="ECO:0000259" key="5">
    <source>
        <dbReference type="PROSITE" id="PS50217"/>
    </source>
</evidence>
<dbReference type="Gene3D" id="1.20.5.170">
    <property type="match status" value="1"/>
</dbReference>
<organism evidence="6 7">
    <name type="scientific">Morella rubra</name>
    <name type="common">Chinese bayberry</name>
    <dbReference type="NCBI Taxonomy" id="262757"/>
    <lineage>
        <taxon>Eukaryota</taxon>
        <taxon>Viridiplantae</taxon>
        <taxon>Streptophyta</taxon>
        <taxon>Embryophyta</taxon>
        <taxon>Tracheophyta</taxon>
        <taxon>Spermatophyta</taxon>
        <taxon>Magnoliopsida</taxon>
        <taxon>eudicotyledons</taxon>
        <taxon>Gunneridae</taxon>
        <taxon>Pentapetalae</taxon>
        <taxon>rosids</taxon>
        <taxon>fabids</taxon>
        <taxon>Fagales</taxon>
        <taxon>Myricaceae</taxon>
        <taxon>Morella</taxon>
    </lineage>
</organism>
<dbReference type="PANTHER" id="PTHR22952">
    <property type="entry name" value="CAMP-RESPONSE ELEMENT BINDING PROTEIN-RELATED"/>
    <property type="match status" value="1"/>
</dbReference>
<dbReference type="PANTHER" id="PTHR22952:SF404">
    <property type="entry name" value="BZIP DOMAIN-CONTAINING PROTEIN"/>
    <property type="match status" value="1"/>
</dbReference>
<accession>A0A6A1V0K9</accession>
<dbReference type="GO" id="GO:0005634">
    <property type="term" value="C:nucleus"/>
    <property type="evidence" value="ECO:0007669"/>
    <property type="project" value="UniProtKB-SubCell"/>
</dbReference>
<protein>
    <submittedName>
        <fullName evidence="6">ABSCISIC ACID-INSENSITIVE 5-like protein 3</fullName>
    </submittedName>
</protein>
<evidence type="ECO:0000256" key="3">
    <source>
        <dbReference type="ARBA" id="ARBA00023242"/>
    </source>
</evidence>
<feature type="transmembrane region" description="Helical" evidence="4">
    <location>
        <begin position="300"/>
        <end position="321"/>
    </location>
</feature>
<proteinExistence type="predicted"/>
<evidence type="ECO:0000313" key="7">
    <source>
        <dbReference type="Proteomes" id="UP000516437"/>
    </source>
</evidence>
<dbReference type="InterPro" id="IPR043452">
    <property type="entry name" value="BZIP46-like"/>
</dbReference>
<evidence type="ECO:0000313" key="6">
    <source>
        <dbReference type="EMBL" id="KAB1205427.1"/>
    </source>
</evidence>
<gene>
    <name evidence="6" type="ORF">CJ030_MR7G010632</name>
</gene>
<dbReference type="SUPFAM" id="SSF57959">
    <property type="entry name" value="Leucine zipper domain"/>
    <property type="match status" value="1"/>
</dbReference>
<reference evidence="6 7" key="1">
    <citation type="journal article" date="2019" name="Plant Biotechnol. J.">
        <title>The red bayberry genome and genetic basis of sex determination.</title>
        <authorList>
            <person name="Jia H.M."/>
            <person name="Jia H.J."/>
            <person name="Cai Q.L."/>
            <person name="Wang Y."/>
            <person name="Zhao H.B."/>
            <person name="Yang W.F."/>
            <person name="Wang G.Y."/>
            <person name="Li Y.H."/>
            <person name="Zhan D.L."/>
            <person name="Shen Y.T."/>
            <person name="Niu Q.F."/>
            <person name="Chang L."/>
            <person name="Qiu J."/>
            <person name="Zhao L."/>
            <person name="Xie H.B."/>
            <person name="Fu W.Y."/>
            <person name="Jin J."/>
            <person name="Li X.W."/>
            <person name="Jiao Y."/>
            <person name="Zhou C.C."/>
            <person name="Tu T."/>
            <person name="Chai C.Y."/>
            <person name="Gao J.L."/>
            <person name="Fan L.J."/>
            <person name="van de Weg E."/>
            <person name="Wang J.Y."/>
            <person name="Gao Z.S."/>
        </authorList>
    </citation>
    <scope>NUCLEOTIDE SEQUENCE [LARGE SCALE GENOMIC DNA]</scope>
    <source>
        <tissue evidence="6">Leaves</tissue>
    </source>
</reference>
<name>A0A6A1V0K9_9ROSI</name>
<keyword evidence="3" id="KW-0539">Nucleus</keyword>
<dbReference type="GO" id="GO:0003677">
    <property type="term" value="F:DNA binding"/>
    <property type="evidence" value="ECO:0007669"/>
    <property type="project" value="UniProtKB-KW"/>
</dbReference>
<dbReference type="EMBL" id="RXIC02000025">
    <property type="protein sequence ID" value="KAB1205427.1"/>
    <property type="molecule type" value="Genomic_DNA"/>
</dbReference>
<dbReference type="GO" id="GO:0045893">
    <property type="term" value="P:positive regulation of DNA-templated transcription"/>
    <property type="evidence" value="ECO:0007669"/>
    <property type="project" value="InterPro"/>
</dbReference>
<evidence type="ECO:0000256" key="1">
    <source>
        <dbReference type="ARBA" id="ARBA00004123"/>
    </source>
</evidence>
<keyword evidence="4" id="KW-0472">Membrane</keyword>
<dbReference type="OrthoDB" id="644067at2759"/>
<keyword evidence="2" id="KW-0238">DNA-binding</keyword>
<dbReference type="AlphaFoldDB" id="A0A6A1V0K9"/>
<keyword evidence="4" id="KW-1133">Transmembrane helix</keyword>
<comment type="subcellular location">
    <subcellularLocation>
        <location evidence="1">Nucleus</location>
    </subcellularLocation>
</comment>
<dbReference type="CDD" id="cd14707">
    <property type="entry name" value="bZIP_plant_BZIP46"/>
    <property type="match status" value="1"/>
</dbReference>
<dbReference type="PROSITE" id="PS00036">
    <property type="entry name" value="BZIP_BASIC"/>
    <property type="match status" value="1"/>
</dbReference>
<comment type="caution">
    <text evidence="6">The sequence shown here is derived from an EMBL/GenBank/DDBJ whole genome shotgun (WGS) entry which is preliminary data.</text>
</comment>
<evidence type="ECO:0000256" key="2">
    <source>
        <dbReference type="ARBA" id="ARBA00023125"/>
    </source>
</evidence>
<dbReference type="Pfam" id="PF00170">
    <property type="entry name" value="bZIP_1"/>
    <property type="match status" value="1"/>
</dbReference>
<keyword evidence="4" id="KW-0812">Transmembrane</keyword>